<evidence type="ECO:0000313" key="2">
    <source>
        <dbReference type="Proteomes" id="UP000187412"/>
    </source>
</evidence>
<reference evidence="1 2" key="1">
    <citation type="submission" date="2016-10" db="EMBL/GenBank/DDBJ databases">
        <title>Paenibacillus species isolates.</title>
        <authorList>
            <person name="Beno S.M."/>
        </authorList>
    </citation>
    <scope>NUCLEOTIDE SEQUENCE [LARGE SCALE GENOMIC DNA]</scope>
    <source>
        <strain evidence="1 2">FSL H7-0744</strain>
    </source>
</reference>
<accession>A0ABX3GSQ4</accession>
<organism evidence="1 2">
    <name type="scientific">Paenibacillus borealis</name>
    <dbReference type="NCBI Taxonomy" id="160799"/>
    <lineage>
        <taxon>Bacteria</taxon>
        <taxon>Bacillati</taxon>
        <taxon>Bacillota</taxon>
        <taxon>Bacilli</taxon>
        <taxon>Bacillales</taxon>
        <taxon>Paenibacillaceae</taxon>
        <taxon>Paenibacillus</taxon>
    </lineage>
</organism>
<protein>
    <submittedName>
        <fullName evidence="1">Uncharacterized protein</fullName>
    </submittedName>
</protein>
<dbReference type="EMBL" id="MPTB01000090">
    <property type="protein sequence ID" value="OMD35628.1"/>
    <property type="molecule type" value="Genomic_DNA"/>
</dbReference>
<proteinExistence type="predicted"/>
<name>A0ABX3GSQ4_PAEBO</name>
<comment type="caution">
    <text evidence="1">The sequence shown here is derived from an EMBL/GenBank/DDBJ whole genome shotgun (WGS) entry which is preliminary data.</text>
</comment>
<evidence type="ECO:0000313" key="1">
    <source>
        <dbReference type="EMBL" id="OMD35628.1"/>
    </source>
</evidence>
<gene>
    <name evidence="1" type="ORF">BSK56_32815</name>
</gene>
<dbReference type="Proteomes" id="UP000187412">
    <property type="component" value="Unassembled WGS sequence"/>
</dbReference>
<sequence length="116" mass="13237">MVGKAVFSVPLHEVFHFCRHIELGNSRTNVVENMHKGLISYTYGFQGTSKLFFILDLAEFLHPACYSPRVRFDQGFELSLRLIKLLIISNTTKAICREFTKRIPGSESPSKSLPFD</sequence>
<keyword evidence="2" id="KW-1185">Reference proteome</keyword>